<sequence>MRDVVIFFYGLNVLTTALSPVPELRTWDEHRYIQCVHCMDYDRHHISLFGCKPRRPIVCNGNACFMRFHKDFAWPSVMYTSGCLNLTRQEMEAVAEEQRKSSEQGNPDGSLLCEVFLIYFKKLAM</sequence>
<dbReference type="EnsemblMetazoa" id="CJA13136.1">
    <property type="protein sequence ID" value="CJA13136.1"/>
    <property type="gene ID" value="WBGene00132340"/>
</dbReference>
<keyword evidence="2" id="KW-1185">Reference proteome</keyword>
<reference evidence="1" key="2">
    <citation type="submission" date="2022-06" db="UniProtKB">
        <authorList>
            <consortium name="EnsemblMetazoa"/>
        </authorList>
    </citation>
    <scope>IDENTIFICATION</scope>
    <source>
        <strain evidence="1">DF5081</strain>
    </source>
</reference>
<accession>A0A8R1HWX7</accession>
<evidence type="ECO:0000313" key="2">
    <source>
        <dbReference type="Proteomes" id="UP000005237"/>
    </source>
</evidence>
<organism evidence="1 2">
    <name type="scientific">Caenorhabditis japonica</name>
    <dbReference type="NCBI Taxonomy" id="281687"/>
    <lineage>
        <taxon>Eukaryota</taxon>
        <taxon>Metazoa</taxon>
        <taxon>Ecdysozoa</taxon>
        <taxon>Nematoda</taxon>
        <taxon>Chromadorea</taxon>
        <taxon>Rhabditida</taxon>
        <taxon>Rhabditina</taxon>
        <taxon>Rhabditomorpha</taxon>
        <taxon>Rhabditoidea</taxon>
        <taxon>Rhabditidae</taxon>
        <taxon>Peloderinae</taxon>
        <taxon>Caenorhabditis</taxon>
    </lineage>
</organism>
<evidence type="ECO:0000313" key="1">
    <source>
        <dbReference type="EnsemblMetazoa" id="CJA13136.1"/>
    </source>
</evidence>
<name>A0A8R1HWX7_CAEJA</name>
<proteinExistence type="predicted"/>
<reference evidence="2" key="1">
    <citation type="submission" date="2010-08" db="EMBL/GenBank/DDBJ databases">
        <authorList>
            <consortium name="Caenorhabditis japonica Sequencing Consortium"/>
            <person name="Wilson R.K."/>
        </authorList>
    </citation>
    <scope>NUCLEOTIDE SEQUENCE [LARGE SCALE GENOMIC DNA]</scope>
    <source>
        <strain evidence="2">DF5081</strain>
    </source>
</reference>
<dbReference type="Proteomes" id="UP000005237">
    <property type="component" value="Unassembled WGS sequence"/>
</dbReference>
<dbReference type="AlphaFoldDB" id="A0A8R1HWX7"/>
<protein>
    <submittedName>
        <fullName evidence="1">Uncharacterized protein</fullName>
    </submittedName>
</protein>